<gene>
    <name evidence="1" type="ORF">DYP60_06160</name>
</gene>
<organism evidence="1 2">
    <name type="scientific">Sphaerochaeta halotolerans</name>
    <dbReference type="NCBI Taxonomy" id="2293840"/>
    <lineage>
        <taxon>Bacteria</taxon>
        <taxon>Pseudomonadati</taxon>
        <taxon>Spirochaetota</taxon>
        <taxon>Spirochaetia</taxon>
        <taxon>Spirochaetales</taxon>
        <taxon>Sphaerochaetaceae</taxon>
        <taxon>Sphaerochaeta</taxon>
    </lineage>
</organism>
<reference evidence="2" key="1">
    <citation type="submission" date="2018-08" db="EMBL/GenBank/DDBJ databases">
        <authorList>
            <person name="Grouzdev D.S."/>
            <person name="Krutkina M.S."/>
        </authorList>
    </citation>
    <scope>NUCLEOTIDE SEQUENCE [LARGE SCALE GENOMIC DNA]</scope>
    <source>
        <strain evidence="2">4-11</strain>
    </source>
</reference>
<comment type="caution">
    <text evidence="1">The sequence shown here is derived from an EMBL/GenBank/DDBJ whole genome shotgun (WGS) entry which is preliminary data.</text>
</comment>
<keyword evidence="2" id="KW-1185">Reference proteome</keyword>
<accession>A0A372MHF3</accession>
<name>A0A372MHF3_9SPIR</name>
<sequence>MLGNKKQQRAKRNKRKEDAIYSIVGQLGLVGITQEELFREGGLARGIFLITDGLVNMNVSRKSIKMQISGRVPSLR</sequence>
<dbReference type="AlphaFoldDB" id="A0A372MHF3"/>
<dbReference type="Proteomes" id="UP000264002">
    <property type="component" value="Unassembled WGS sequence"/>
</dbReference>
<evidence type="ECO:0000313" key="2">
    <source>
        <dbReference type="Proteomes" id="UP000264002"/>
    </source>
</evidence>
<reference evidence="1 2" key="2">
    <citation type="submission" date="2018-09" db="EMBL/GenBank/DDBJ databases">
        <title>Genome of Sphaerochaeta halotolerans strain 4-11.</title>
        <authorList>
            <person name="Nazina T.N."/>
            <person name="Sokolova D.S."/>
        </authorList>
    </citation>
    <scope>NUCLEOTIDE SEQUENCE [LARGE SCALE GENOMIC DNA]</scope>
    <source>
        <strain evidence="1 2">4-11</strain>
    </source>
</reference>
<dbReference type="EMBL" id="QUWK01000005">
    <property type="protein sequence ID" value="RFU95205.1"/>
    <property type="molecule type" value="Genomic_DNA"/>
</dbReference>
<dbReference type="RefSeq" id="WP_117330013.1">
    <property type="nucleotide sequence ID" value="NZ_QUWK01000005.1"/>
</dbReference>
<protein>
    <submittedName>
        <fullName evidence="1">Uncharacterized protein</fullName>
    </submittedName>
</protein>
<evidence type="ECO:0000313" key="1">
    <source>
        <dbReference type="EMBL" id="RFU95205.1"/>
    </source>
</evidence>
<proteinExistence type="predicted"/>